<evidence type="ECO:0000313" key="6">
    <source>
        <dbReference type="Ensembl" id="ENSOGAP00000018342.1"/>
    </source>
</evidence>
<dbReference type="Proteomes" id="UP000005225">
    <property type="component" value="Unassembled WGS sequence"/>
</dbReference>
<feature type="compositionally biased region" description="Polar residues" evidence="4">
    <location>
        <begin position="248"/>
        <end position="265"/>
    </location>
</feature>
<protein>
    <recommendedName>
        <fullName evidence="5">RRM domain-containing protein</fullName>
    </recommendedName>
</protein>
<dbReference type="PANTHER" id="PTHR48026">
    <property type="entry name" value="HOMOLOGOUS TO DROSOPHILA SQD (SQUID) PROTEIN"/>
    <property type="match status" value="1"/>
</dbReference>
<dbReference type="PROSITE" id="PS50102">
    <property type="entry name" value="RRM"/>
    <property type="match status" value="1"/>
</dbReference>
<dbReference type="OMA" id="CHTIKGH"/>
<dbReference type="SUPFAM" id="SSF54928">
    <property type="entry name" value="RNA-binding domain, RBD"/>
    <property type="match status" value="2"/>
</dbReference>
<dbReference type="InterPro" id="IPR012677">
    <property type="entry name" value="Nucleotide-bd_a/b_plait_sf"/>
</dbReference>
<evidence type="ECO:0000256" key="4">
    <source>
        <dbReference type="SAM" id="MobiDB-lite"/>
    </source>
</evidence>
<dbReference type="InParanoid" id="H0XQF0"/>
<dbReference type="GO" id="GO:0000398">
    <property type="term" value="P:mRNA splicing, via spliceosome"/>
    <property type="evidence" value="ECO:0007669"/>
    <property type="project" value="TreeGrafter"/>
</dbReference>
<keyword evidence="2 3" id="KW-0694">RNA-binding</keyword>
<organism evidence="6 7">
    <name type="scientific">Otolemur garnettii</name>
    <name type="common">Small-eared galago</name>
    <name type="synonym">Garnett's greater bushbaby</name>
    <dbReference type="NCBI Taxonomy" id="30611"/>
    <lineage>
        <taxon>Eukaryota</taxon>
        <taxon>Metazoa</taxon>
        <taxon>Chordata</taxon>
        <taxon>Craniata</taxon>
        <taxon>Vertebrata</taxon>
        <taxon>Euteleostomi</taxon>
        <taxon>Mammalia</taxon>
        <taxon>Eutheria</taxon>
        <taxon>Euarchontoglires</taxon>
        <taxon>Primates</taxon>
        <taxon>Strepsirrhini</taxon>
        <taxon>Lorisiformes</taxon>
        <taxon>Galagidae</taxon>
        <taxon>Otolemur</taxon>
    </lineage>
</organism>
<evidence type="ECO:0000313" key="7">
    <source>
        <dbReference type="Proteomes" id="UP000005225"/>
    </source>
</evidence>
<dbReference type="Pfam" id="PF11627">
    <property type="entry name" value="HnRNPA1_LC"/>
    <property type="match status" value="1"/>
</dbReference>
<dbReference type="eggNOG" id="KOG0118">
    <property type="taxonomic scope" value="Eukaryota"/>
</dbReference>
<evidence type="ECO:0000256" key="3">
    <source>
        <dbReference type="PROSITE-ProRule" id="PRU00176"/>
    </source>
</evidence>
<dbReference type="PANTHER" id="PTHR48026:SF13">
    <property type="entry name" value="HETEROGENEOUS NUCLEAR RIBONUCLEOPROTEINS A2_B1"/>
    <property type="match status" value="1"/>
</dbReference>
<dbReference type="HOGENOM" id="CLU_012062_1_0_1"/>
<feature type="domain" description="RRM" evidence="5">
    <location>
        <begin position="1"/>
        <end position="69"/>
    </location>
</feature>
<dbReference type="GeneTree" id="ENSGT00940000154431"/>
<accession>H0XQF0</accession>
<dbReference type="Gene3D" id="3.30.70.330">
    <property type="match status" value="2"/>
</dbReference>
<dbReference type="Pfam" id="PF00076">
    <property type="entry name" value="RRM_1"/>
    <property type="match status" value="1"/>
</dbReference>
<feature type="region of interest" description="Disordered" evidence="4">
    <location>
        <begin position="151"/>
        <end position="172"/>
    </location>
</feature>
<dbReference type="InterPro" id="IPR035979">
    <property type="entry name" value="RBD_domain_sf"/>
</dbReference>
<name>H0XQF0_OTOGA</name>
<dbReference type="GO" id="GO:0003730">
    <property type="term" value="F:mRNA 3'-UTR binding"/>
    <property type="evidence" value="ECO:0007669"/>
    <property type="project" value="TreeGrafter"/>
</dbReference>
<dbReference type="GO" id="GO:0071013">
    <property type="term" value="C:catalytic step 2 spliceosome"/>
    <property type="evidence" value="ECO:0007669"/>
    <property type="project" value="TreeGrafter"/>
</dbReference>
<dbReference type="EMBL" id="AAQR03045863">
    <property type="status" value="NOT_ANNOTATED_CDS"/>
    <property type="molecule type" value="Genomic_DNA"/>
</dbReference>
<keyword evidence="7" id="KW-1185">Reference proteome</keyword>
<sequence length="296" mass="32766">GLSFEPTEESLRTYYKQWGKLTDCVVIRDTASKRSRGFFVIFSSMLEVDGAMTARCHSVEGRRVEPKPVAREEPGKPEAHVTVKKLFVENTKEHHRRNYIEEYGRNIITVKQLGKKRVFGFVTFDDHDPVDTILLQRCHTIKGHNAEVRKALSRQEKQEVQSSGRGRGGNFKFENSCGGGGGYFGSGPGGESDGYGSRLHFGSSSSYGGGEGGYGGGEPGHGNEVGSYRGSYDNHGGRNYESGYNDLGSYNQQPSNYSPVKSGNFSGRRKMERPYGKGNYGGCSGGTRDYDERRRY</sequence>
<dbReference type="InterPro" id="IPR021662">
    <property type="entry name" value="HnRNPA1/A2_C"/>
</dbReference>
<evidence type="ECO:0000256" key="2">
    <source>
        <dbReference type="ARBA" id="ARBA00022884"/>
    </source>
</evidence>
<dbReference type="AlphaFoldDB" id="H0XQF0"/>
<evidence type="ECO:0000256" key="1">
    <source>
        <dbReference type="ARBA" id="ARBA00022737"/>
    </source>
</evidence>
<dbReference type="Ensembl" id="ENSOGAT00000035098.1">
    <property type="protein sequence ID" value="ENSOGAP00000018342.1"/>
    <property type="gene ID" value="ENSOGAG00000031950.1"/>
</dbReference>
<reference evidence="6" key="3">
    <citation type="submission" date="2025-09" db="UniProtKB">
        <authorList>
            <consortium name="Ensembl"/>
        </authorList>
    </citation>
    <scope>IDENTIFICATION</scope>
</reference>
<proteinExistence type="predicted"/>
<dbReference type="InterPro" id="IPR000504">
    <property type="entry name" value="RRM_dom"/>
</dbReference>
<feature type="compositionally biased region" description="Gly residues" evidence="4">
    <location>
        <begin position="210"/>
        <end position="220"/>
    </location>
</feature>
<reference evidence="6" key="2">
    <citation type="submission" date="2025-08" db="UniProtKB">
        <authorList>
            <consortium name="Ensembl"/>
        </authorList>
    </citation>
    <scope>IDENTIFICATION</scope>
</reference>
<reference evidence="7" key="1">
    <citation type="submission" date="2011-03" db="EMBL/GenBank/DDBJ databases">
        <title>Version 3 of the genome sequence of Otolemur garnettii (Bushbaby).</title>
        <authorList>
            <consortium name="The Broad Institute Genome Sequencing Platform"/>
            <person name="Di Palma F."/>
            <person name="Johnson J."/>
            <person name="Lander E.S."/>
            <person name="Lindblad-Toh K."/>
            <person name="Jaffe D.B."/>
            <person name="Gnerre S."/>
            <person name="MacCallum I."/>
            <person name="Przybylski D."/>
            <person name="Ribeiro F.J."/>
            <person name="Burton J.N."/>
            <person name="Walker B.J."/>
            <person name="Sharpe T."/>
            <person name="Hall G."/>
        </authorList>
    </citation>
    <scope>NUCLEOTIDE SEQUENCE [LARGE SCALE GENOMIC DNA]</scope>
</reference>
<evidence type="ECO:0000259" key="5">
    <source>
        <dbReference type="PROSITE" id="PS50102"/>
    </source>
</evidence>
<keyword evidence="1" id="KW-0677">Repeat</keyword>
<feature type="region of interest" description="Disordered" evidence="4">
    <location>
        <begin position="210"/>
        <end position="296"/>
    </location>
</feature>
<dbReference type="STRING" id="30611.ENSOGAP00000018342"/>